<evidence type="ECO:0000313" key="2">
    <source>
        <dbReference type="EMBL" id="KAG6380070.1"/>
    </source>
</evidence>
<dbReference type="OrthoDB" id="2662900at2759"/>
<name>A0A8I2YXT4_9AGAM</name>
<protein>
    <submittedName>
        <fullName evidence="2">Uncharacterized protein</fullName>
    </submittedName>
</protein>
<dbReference type="AlphaFoldDB" id="A0A8I2YXT4"/>
<dbReference type="Proteomes" id="UP000683000">
    <property type="component" value="Unassembled WGS sequence"/>
</dbReference>
<sequence length="565" mass="62173">MSTRLVGLQQFRAADSKASTARTRSYLLNLNRTMFSLTEGTLFFLDLALSTRTRDQKPPLNSVIQKWVDGVAAATDDSANSPRTTTRASSTLYAPSLYLSATVGQASSSSGGCDATSESGAQNVFSLSKTSFPACYEDAMDIALDHYDEASMDTSEMDMLSSAMDGDSDHCSPDLDMPLPRWHRKVPRAVKRKMDDTNIESDGNRDEDIGLEEPVPGDARQVEEIPSVGVKIKRSALPPKKKVKREDASAPLLFAFSDPTLDYISSACTALPQPLQRRRVDNEGYLCEAIKKSYEYTTKDLPIPCDQRWSHAFISTAMLWYSVQKNVWNVPTEEFASALQRIFNVVYPDVKYMVTPAGSVFALVLQRINEWRCSFGSSALAIMLHFFSSLDDDDRVHSAAEFLATDFRFLREDPDSSEPTEMFRSPFLLILIAITHLGDIAAFVDVPGWDTQGMAAGKGGEGVIAIASAALERAMTLFCEGTLDVDLLTETARCPDAPPALRFSSAKWSSPTAAYREAVRKRETEFVCELFAAAQAKRRRIAHDNDSEADAGVSMSGVPDPRSLL</sequence>
<accession>A0A8I2YXT4</accession>
<reference evidence="2" key="1">
    <citation type="submission" date="2021-03" db="EMBL/GenBank/DDBJ databases">
        <title>Evolutionary innovations through gain and loss of genes in the ectomycorrhizal Boletales.</title>
        <authorList>
            <person name="Wu G."/>
            <person name="Miyauchi S."/>
            <person name="Morin E."/>
            <person name="Yang Z.-L."/>
            <person name="Xu J."/>
            <person name="Martin F.M."/>
        </authorList>
    </citation>
    <scope>NUCLEOTIDE SEQUENCE</scope>
    <source>
        <strain evidence="2">BR01</strain>
    </source>
</reference>
<feature type="region of interest" description="Disordered" evidence="1">
    <location>
        <begin position="542"/>
        <end position="565"/>
    </location>
</feature>
<gene>
    <name evidence="2" type="ORF">JVT61DRAFT_8152</name>
</gene>
<proteinExistence type="predicted"/>
<dbReference type="EMBL" id="JAGFBS010000003">
    <property type="protein sequence ID" value="KAG6380070.1"/>
    <property type="molecule type" value="Genomic_DNA"/>
</dbReference>
<evidence type="ECO:0000256" key="1">
    <source>
        <dbReference type="SAM" id="MobiDB-lite"/>
    </source>
</evidence>
<keyword evidence="3" id="KW-1185">Reference proteome</keyword>
<evidence type="ECO:0000313" key="3">
    <source>
        <dbReference type="Proteomes" id="UP000683000"/>
    </source>
</evidence>
<organism evidence="2 3">
    <name type="scientific">Boletus reticuloceps</name>
    <dbReference type="NCBI Taxonomy" id="495285"/>
    <lineage>
        <taxon>Eukaryota</taxon>
        <taxon>Fungi</taxon>
        <taxon>Dikarya</taxon>
        <taxon>Basidiomycota</taxon>
        <taxon>Agaricomycotina</taxon>
        <taxon>Agaricomycetes</taxon>
        <taxon>Agaricomycetidae</taxon>
        <taxon>Boletales</taxon>
        <taxon>Boletineae</taxon>
        <taxon>Boletaceae</taxon>
        <taxon>Boletoideae</taxon>
        <taxon>Boletus</taxon>
    </lineage>
</organism>
<comment type="caution">
    <text evidence="2">The sequence shown here is derived from an EMBL/GenBank/DDBJ whole genome shotgun (WGS) entry which is preliminary data.</text>
</comment>
<feature type="region of interest" description="Disordered" evidence="1">
    <location>
        <begin position="161"/>
        <end position="180"/>
    </location>
</feature>